<reference evidence="1 2" key="1">
    <citation type="submission" date="2023-03" db="EMBL/GenBank/DDBJ databases">
        <authorList>
            <person name="Pearce D."/>
        </authorList>
    </citation>
    <scope>NUCLEOTIDE SEQUENCE [LARGE SCALE GENOMIC DNA]</scope>
    <source>
        <strain evidence="1">Msz</strain>
    </source>
</reference>
<dbReference type="Proteomes" id="UP001162030">
    <property type="component" value="Chromosome"/>
</dbReference>
<gene>
    <name evidence="1" type="ORF">MSZNOR_0574</name>
</gene>
<evidence type="ECO:0000313" key="1">
    <source>
        <dbReference type="EMBL" id="CAI8746891.1"/>
    </source>
</evidence>
<sequence>MTLTAEDRREWEGLVSMGKSETRKLAHARILLQAYEAESEPGRTDEGIAQALDVHVRTVERVRTAFV</sequence>
<protein>
    <recommendedName>
        <fullName evidence="3">Transposase</fullName>
    </recommendedName>
</protein>
<keyword evidence="2" id="KW-1185">Reference proteome</keyword>
<dbReference type="RefSeq" id="WP_156912788.1">
    <property type="nucleotide sequence ID" value="NZ_OX458333.1"/>
</dbReference>
<name>A0ABN8WXQ1_9GAMM</name>
<evidence type="ECO:0000313" key="2">
    <source>
        <dbReference type="Proteomes" id="UP001162030"/>
    </source>
</evidence>
<organism evidence="1 2">
    <name type="scientific">Methylocaldum szegediense</name>
    <dbReference type="NCBI Taxonomy" id="73780"/>
    <lineage>
        <taxon>Bacteria</taxon>
        <taxon>Pseudomonadati</taxon>
        <taxon>Pseudomonadota</taxon>
        <taxon>Gammaproteobacteria</taxon>
        <taxon>Methylococcales</taxon>
        <taxon>Methylococcaceae</taxon>
        <taxon>Methylocaldum</taxon>
    </lineage>
</organism>
<accession>A0ABN8WXQ1</accession>
<evidence type="ECO:0008006" key="3">
    <source>
        <dbReference type="Google" id="ProtNLM"/>
    </source>
</evidence>
<proteinExistence type="predicted"/>
<dbReference type="EMBL" id="OX458333">
    <property type="protein sequence ID" value="CAI8746891.1"/>
    <property type="molecule type" value="Genomic_DNA"/>
</dbReference>